<feature type="region of interest" description="Disordered" evidence="2">
    <location>
        <begin position="1"/>
        <end position="34"/>
    </location>
</feature>
<evidence type="ECO:0008006" key="5">
    <source>
        <dbReference type="Google" id="ProtNLM"/>
    </source>
</evidence>
<feature type="compositionally biased region" description="Polar residues" evidence="2">
    <location>
        <begin position="972"/>
        <end position="990"/>
    </location>
</feature>
<feature type="compositionally biased region" description="Polar residues" evidence="2">
    <location>
        <begin position="279"/>
        <end position="327"/>
    </location>
</feature>
<gene>
    <name evidence="3" type="ORF">MM213_10295</name>
</gene>
<feature type="compositionally biased region" description="Low complexity" evidence="2">
    <location>
        <begin position="65"/>
        <end position="90"/>
    </location>
</feature>
<evidence type="ECO:0000256" key="2">
    <source>
        <dbReference type="SAM" id="MobiDB-lite"/>
    </source>
</evidence>
<feature type="compositionally biased region" description="Polar residues" evidence="2">
    <location>
        <begin position="105"/>
        <end position="126"/>
    </location>
</feature>
<feature type="region of interest" description="Disordered" evidence="2">
    <location>
        <begin position="65"/>
        <end position="130"/>
    </location>
</feature>
<evidence type="ECO:0000313" key="4">
    <source>
        <dbReference type="Proteomes" id="UP001165430"/>
    </source>
</evidence>
<feature type="coiled-coil region" evidence="1">
    <location>
        <begin position="572"/>
        <end position="599"/>
    </location>
</feature>
<feature type="region of interest" description="Disordered" evidence="2">
    <location>
        <begin position="142"/>
        <end position="183"/>
    </location>
</feature>
<feature type="compositionally biased region" description="Polar residues" evidence="2">
    <location>
        <begin position="142"/>
        <end position="151"/>
    </location>
</feature>
<keyword evidence="4" id="KW-1185">Reference proteome</keyword>
<dbReference type="Proteomes" id="UP001165430">
    <property type="component" value="Unassembled WGS sequence"/>
</dbReference>
<reference evidence="3" key="1">
    <citation type="submission" date="2022-03" db="EMBL/GenBank/DDBJ databases">
        <title>De novo assembled genomes of Belliella spp. (Cyclobacteriaceae) strains.</title>
        <authorList>
            <person name="Szabo A."/>
            <person name="Korponai K."/>
            <person name="Felfoldi T."/>
        </authorList>
    </citation>
    <scope>NUCLEOTIDE SEQUENCE</scope>
    <source>
        <strain evidence="3">DSM 111903</strain>
    </source>
</reference>
<comment type="caution">
    <text evidence="3">The sequence shown here is derived from an EMBL/GenBank/DDBJ whole genome shotgun (WGS) entry which is preliminary data.</text>
</comment>
<protein>
    <recommendedName>
        <fullName evidence="5">EF-hand domain-containing protein</fullName>
    </recommendedName>
</protein>
<feature type="region of interest" description="Disordered" evidence="2">
    <location>
        <begin position="966"/>
        <end position="990"/>
    </location>
</feature>
<feature type="region of interest" description="Disordered" evidence="2">
    <location>
        <begin position="232"/>
        <end position="361"/>
    </location>
</feature>
<proteinExistence type="predicted"/>
<name>A0ABS9VBT0_9BACT</name>
<organism evidence="3 4">
    <name type="scientific">Belliella alkalica</name>
    <dbReference type="NCBI Taxonomy" id="1730871"/>
    <lineage>
        <taxon>Bacteria</taxon>
        <taxon>Pseudomonadati</taxon>
        <taxon>Bacteroidota</taxon>
        <taxon>Cytophagia</taxon>
        <taxon>Cytophagales</taxon>
        <taxon>Cyclobacteriaceae</taxon>
        <taxon>Belliella</taxon>
    </lineage>
</organism>
<dbReference type="RefSeq" id="WP_241411997.1">
    <property type="nucleotide sequence ID" value="NZ_JAKZGO010000007.1"/>
</dbReference>
<sequence>MSVVASHIEKPKTKNRSTNSPNKESQSLIDSKPIWSENSLNLDQDMLLDDTSNSFLLQDSLFPATESSASSGNTNSSLTSEAASSSSENTDQPTVEIPEMEILQGESNAEGQAVETSNEEAISYPSSPYEDPAFNALVNASEQVAAQTSQHENPEVESQRAQRAAPIAANESMGAAQTSQVEAMAAQEPNEFDAAGFKAALMAQIAQMQLPANAEEATEFDQHNNLSEIQENATSQVNQEQEQSAGPIAASSEAEPDVDAVVAREIEEIPAPNIGETPASISANRSMPSPRPESQVSTPLQDNVQEVEQQMESNNISEQQLANANEPSFSKALSSKESAKEHANSAPEQFRAGEQSTLGATAASAENISQGQLQEMHGDRQASFEGLAQTQEQTGANDSAERTRIAADINAIYVKTKTKVEGILNTLEEKVTQMFTEAATKAKQLFEQYVDRKMRAYKAERYSGLDGAARWAYDKLAGMPDEVNDFFTEGRQVYIDYIDKALDPIAEKVANELNLAKNTIQEGRNEVAKYVAELPENLQSIGTEAAETIQSQFDSLDDSVNEKQTALVDSLAAQYMESLQEVDARIEEMQAENRGLIDMAMDAIGEVIGVIIALKDMFLNLLSAIADVVNTIIEDPIGFLKNLFSGIALGLENFGKNILTHLQAGLIGWLTGALGNVGIQMPEDIFSLKGIFSLASQILGFTWDRVRAIGVKVIGEPVMKALETGFEIIMILKNEGLTGLWEYIKEQFNDLKELVIEGIKTMIRDTIIGAGIKWLLGLLSPVGAFIKAAMAIIDVVTFFVQKAAQIIELVSAFVESVRAVASGSITAVANAIEGALARAIPLVIGFLANLLGIGGLATKVVAIITKIQERVAKAITKLWMKIKELGKSFLKRLGFGGDKDSKNDPEKDKKIADGEKFLIEEDKRQDRDGDGKLTIDQVQEVARKTKAQHPVFKSITPRLDGEEWKYDWKGSDGTTAPGSKTDGDSTSNPNGLPLLDTYLNTVIFDENNGGLSQSFSNALNGEGNLVEGKKVYFTQERVVGGIPCILIMRGANMADKGYEKLAIVDNKLVVAEEGYHRNYIPETISVSKEGKVFKAQYKTKTSRGEEGPCFEVKVRFDEISKEVPTQIQNRIVDGKDLKFKENGIPRGATDSAGGGFDNAHLVGDRFGGSGKNAALNIYPSSPKYNRQIMLNKENLMALRLPRNMPYNLKISAYIEERNFIRASNLQKLLTEKFDSQNPDPQNPNIELDLKNEMQTNINKDLKDLPGQFVRVDYHSPNYGINEKIGKDEDYEKSVEEFISKNRGV</sequence>
<evidence type="ECO:0000313" key="3">
    <source>
        <dbReference type="EMBL" id="MCH7413876.1"/>
    </source>
</evidence>
<evidence type="ECO:0000256" key="1">
    <source>
        <dbReference type="SAM" id="Coils"/>
    </source>
</evidence>
<feature type="compositionally biased region" description="Polar residues" evidence="2">
    <location>
        <begin position="232"/>
        <end position="244"/>
    </location>
</feature>
<feature type="compositionally biased region" description="Polar residues" evidence="2">
    <location>
        <begin position="16"/>
        <end position="29"/>
    </location>
</feature>
<keyword evidence="1" id="KW-0175">Coiled coil</keyword>
<dbReference type="EMBL" id="JAKZGO010000007">
    <property type="protein sequence ID" value="MCH7413876.1"/>
    <property type="molecule type" value="Genomic_DNA"/>
</dbReference>
<feature type="coiled-coil region" evidence="1">
    <location>
        <begin position="506"/>
        <end position="533"/>
    </location>
</feature>
<accession>A0ABS9VBT0</accession>